<dbReference type="GO" id="GO:0004252">
    <property type="term" value="F:serine-type endopeptidase activity"/>
    <property type="evidence" value="ECO:0007669"/>
    <property type="project" value="InterPro"/>
</dbReference>
<protein>
    <recommendedName>
        <fullName evidence="2">Peptidase S1 domain-containing protein</fullName>
    </recommendedName>
</protein>
<feature type="chain" id="PRO_5039185873" description="Peptidase S1 domain-containing protein" evidence="1">
    <location>
        <begin position="25"/>
        <end position="302"/>
    </location>
</feature>
<dbReference type="EMBL" id="AP017369">
    <property type="protein sequence ID" value="BAU96078.1"/>
    <property type="molecule type" value="Genomic_DNA"/>
</dbReference>
<dbReference type="InterPro" id="IPR043504">
    <property type="entry name" value="Peptidase_S1_PA_chymotrypsin"/>
</dbReference>
<dbReference type="KEGG" id="csur:N24_1816"/>
<keyword evidence="4" id="KW-1185">Reference proteome</keyword>
<dbReference type="AlphaFoldDB" id="A0A169RY28"/>
<gene>
    <name evidence="3" type="ORF">N24_1816</name>
</gene>
<dbReference type="GO" id="GO:0006508">
    <property type="term" value="P:proteolysis"/>
    <property type="evidence" value="ECO:0007669"/>
    <property type="project" value="InterPro"/>
</dbReference>
<evidence type="ECO:0000256" key="1">
    <source>
        <dbReference type="SAM" id="SignalP"/>
    </source>
</evidence>
<feature type="signal peptide" evidence="1">
    <location>
        <begin position="1"/>
        <end position="24"/>
    </location>
</feature>
<evidence type="ECO:0000259" key="2">
    <source>
        <dbReference type="PROSITE" id="PS50240"/>
    </source>
</evidence>
<organism evidence="3 4">
    <name type="scientific">Corynebacterium suranareeae</name>
    <dbReference type="NCBI Taxonomy" id="2506452"/>
    <lineage>
        <taxon>Bacteria</taxon>
        <taxon>Bacillati</taxon>
        <taxon>Actinomycetota</taxon>
        <taxon>Actinomycetes</taxon>
        <taxon>Mycobacteriales</taxon>
        <taxon>Corynebacteriaceae</taxon>
        <taxon>Corynebacterium</taxon>
    </lineage>
</organism>
<keyword evidence="1" id="KW-0732">Signal</keyword>
<reference evidence="3 4" key="1">
    <citation type="submission" date="2016-02" db="EMBL/GenBank/DDBJ databases">
        <title>Corynebacterium glutamicum N24 whole genome sequencing project.</title>
        <authorList>
            <person name="Matsutani M."/>
            <person name="Nangtapong N."/>
            <person name="Yakushi T."/>
            <person name="Matsushita K."/>
        </authorList>
    </citation>
    <scope>NUCLEOTIDE SEQUENCE [LARGE SCALE GENOMIC DNA]</scope>
    <source>
        <strain evidence="3 4">N24</strain>
    </source>
</reference>
<feature type="domain" description="Peptidase S1" evidence="2">
    <location>
        <begin position="41"/>
        <end position="221"/>
    </location>
</feature>
<dbReference type="InterPro" id="IPR001314">
    <property type="entry name" value="Peptidase_S1A"/>
</dbReference>
<dbReference type="InterPro" id="IPR001254">
    <property type="entry name" value="Trypsin_dom"/>
</dbReference>
<evidence type="ECO:0000313" key="4">
    <source>
        <dbReference type="Proteomes" id="UP000218244"/>
    </source>
</evidence>
<accession>A0A169RY28</accession>
<name>A0A169RY28_9CORY</name>
<proteinExistence type="predicted"/>
<dbReference type="Pfam" id="PF00089">
    <property type="entry name" value="Trypsin"/>
    <property type="match status" value="1"/>
</dbReference>
<dbReference type="RefSeq" id="WP_096456318.1">
    <property type="nucleotide sequence ID" value="NZ_AP017369.1"/>
</dbReference>
<dbReference type="Proteomes" id="UP000218244">
    <property type="component" value="Chromosome"/>
</dbReference>
<evidence type="ECO:0000313" key="3">
    <source>
        <dbReference type="EMBL" id="BAU96078.1"/>
    </source>
</evidence>
<dbReference type="SUPFAM" id="SSF50494">
    <property type="entry name" value="Trypsin-like serine proteases"/>
    <property type="match status" value="1"/>
</dbReference>
<dbReference type="Gene3D" id="2.40.10.10">
    <property type="entry name" value="Trypsin-like serine proteases"/>
    <property type="match status" value="1"/>
</dbReference>
<dbReference type="PROSITE" id="PS50240">
    <property type="entry name" value="TRYPSIN_DOM"/>
    <property type="match status" value="1"/>
</dbReference>
<dbReference type="InterPro" id="IPR009003">
    <property type="entry name" value="Peptidase_S1_PA"/>
</dbReference>
<sequence>MFTRTLFTTFIATVIAMVSFSAHASAISVDHTHTATKLSNTVFVDANDRSYCSGTLISKQHVLTARHCFADDPATAVTIGDVIDQANSRAVIHTVVHPDADIAVLTLDAPVLDAAPAAINLGYQGHGTALHGSGFAGNYGEGSIAQDFAGDKFDNRFYDAYGNTLVIAAQREIVHGDSGSGLKDDNGAVVGVLDYRFPGIFGETGGATMHDYGQWVVDNTGGQAQVVDNPQGAPADAEPMTDRYNDLPALIAEGFQTQTQVATEQVEAAHAEFTAQVDQVIADAQTQFQTQLDAGLAAALSS</sequence>
<dbReference type="PRINTS" id="PR00722">
    <property type="entry name" value="CHYMOTRYPSIN"/>
</dbReference>